<dbReference type="Proteomes" id="UP000238274">
    <property type="component" value="Unassembled WGS sequence"/>
</dbReference>
<gene>
    <name evidence="3" type="ORF">PSHT_08991</name>
</gene>
<dbReference type="VEuPathDB" id="FungiDB:PSHT_08991"/>
<dbReference type="AlphaFoldDB" id="A0A2S4VKH2"/>
<reference evidence="4" key="3">
    <citation type="journal article" date="2018" name="Mol. Plant Microbe Interact.">
        <title>Genome sequence resources for the wheat stripe rust pathogen (Puccinia striiformis f. sp. tritici) and the barley stripe rust pathogen (Puccinia striiformis f. sp. hordei).</title>
        <authorList>
            <person name="Xia C."/>
            <person name="Wang M."/>
            <person name="Yin C."/>
            <person name="Cornejo O.E."/>
            <person name="Hulbert S.H."/>
            <person name="Chen X."/>
        </authorList>
    </citation>
    <scope>NUCLEOTIDE SEQUENCE [LARGE SCALE GENOMIC DNA]</scope>
    <source>
        <strain evidence="4">93TX-2</strain>
    </source>
</reference>
<feature type="signal peptide" evidence="2">
    <location>
        <begin position="1"/>
        <end position="21"/>
    </location>
</feature>
<evidence type="ECO:0008006" key="5">
    <source>
        <dbReference type="Google" id="ProtNLM"/>
    </source>
</evidence>
<dbReference type="EMBL" id="PKSM01000122">
    <property type="protein sequence ID" value="POW10041.1"/>
    <property type="molecule type" value="Genomic_DNA"/>
</dbReference>
<comment type="caution">
    <text evidence="3">The sequence shown here is derived from an EMBL/GenBank/DDBJ whole genome shotgun (WGS) entry which is preliminary data.</text>
</comment>
<protein>
    <recommendedName>
        <fullName evidence="5">CBM1 domain-containing protein</fullName>
    </recommendedName>
</protein>
<proteinExistence type="predicted"/>
<sequence length="177" mass="20044">MNLIKSTTLLCMFGISTFARSQKCGGKTPLYACADGEIPLKSNLYIPWNDPDCKLNNKPIRWCCPDDGRMQTTSETGYYQQEERAATQARSPHKRTPSWAIINPKRRKPDTEKEIPSSHGNFDRIVEPFDLDSAPIQVAKWKSRETGLSVVWADVEGKLPYNRSHERTQSNPDIAST</sequence>
<keyword evidence="2" id="KW-0732">Signal</keyword>
<evidence type="ECO:0000256" key="1">
    <source>
        <dbReference type="SAM" id="MobiDB-lite"/>
    </source>
</evidence>
<evidence type="ECO:0000256" key="2">
    <source>
        <dbReference type="SAM" id="SignalP"/>
    </source>
</evidence>
<feature type="chain" id="PRO_5015752234" description="CBM1 domain-containing protein" evidence="2">
    <location>
        <begin position="22"/>
        <end position="177"/>
    </location>
</feature>
<keyword evidence="4" id="KW-1185">Reference proteome</keyword>
<evidence type="ECO:0000313" key="3">
    <source>
        <dbReference type="EMBL" id="POW10041.1"/>
    </source>
</evidence>
<dbReference type="VEuPathDB" id="FungiDB:PSTT_04662"/>
<organism evidence="3 4">
    <name type="scientific">Puccinia striiformis</name>
    <dbReference type="NCBI Taxonomy" id="27350"/>
    <lineage>
        <taxon>Eukaryota</taxon>
        <taxon>Fungi</taxon>
        <taxon>Dikarya</taxon>
        <taxon>Basidiomycota</taxon>
        <taxon>Pucciniomycotina</taxon>
        <taxon>Pucciniomycetes</taxon>
        <taxon>Pucciniales</taxon>
        <taxon>Pucciniaceae</taxon>
        <taxon>Puccinia</taxon>
    </lineage>
</organism>
<name>A0A2S4VKH2_9BASI</name>
<feature type="compositionally biased region" description="Basic and acidic residues" evidence="1">
    <location>
        <begin position="109"/>
        <end position="121"/>
    </location>
</feature>
<feature type="region of interest" description="Disordered" evidence="1">
    <location>
        <begin position="81"/>
        <end position="121"/>
    </location>
</feature>
<accession>A0A2S4VKH2</accession>
<reference evidence="4" key="2">
    <citation type="journal article" date="2018" name="BMC Genomics">
        <title>Genomic insights into host adaptation between the wheat stripe rust pathogen (Puccinia striiformis f. sp. tritici) and the barley stripe rust pathogen (Puccinia striiformis f. sp. hordei).</title>
        <authorList>
            <person name="Xia C."/>
            <person name="Wang M."/>
            <person name="Yin C."/>
            <person name="Cornejo O.E."/>
            <person name="Hulbert S.H."/>
            <person name="Chen X."/>
        </authorList>
    </citation>
    <scope>NUCLEOTIDE SEQUENCE [LARGE SCALE GENOMIC DNA]</scope>
    <source>
        <strain evidence="4">93TX-2</strain>
    </source>
</reference>
<feature type="region of interest" description="Disordered" evidence="1">
    <location>
        <begin position="158"/>
        <end position="177"/>
    </location>
</feature>
<evidence type="ECO:0000313" key="4">
    <source>
        <dbReference type="Proteomes" id="UP000238274"/>
    </source>
</evidence>
<reference evidence="3 4" key="1">
    <citation type="submission" date="2017-12" db="EMBL/GenBank/DDBJ databases">
        <title>Gene loss provides genomic basis for host adaptation in cereal stripe rust fungi.</title>
        <authorList>
            <person name="Xia C."/>
        </authorList>
    </citation>
    <scope>NUCLEOTIDE SEQUENCE [LARGE SCALE GENOMIC DNA]</scope>
    <source>
        <strain evidence="3 4">93TX-2</strain>
    </source>
</reference>